<feature type="transmembrane region" description="Helical" evidence="1">
    <location>
        <begin position="43"/>
        <end position="68"/>
    </location>
</feature>
<keyword evidence="1" id="KW-1133">Transmembrane helix</keyword>
<feature type="transmembrane region" description="Helical" evidence="1">
    <location>
        <begin position="80"/>
        <end position="97"/>
    </location>
</feature>
<protein>
    <submittedName>
        <fullName evidence="2">Uncharacterized protein</fullName>
    </submittedName>
</protein>
<evidence type="ECO:0000313" key="2">
    <source>
        <dbReference type="EMBL" id="ODS02028.1"/>
    </source>
</evidence>
<name>A0A1E3W877_9HYPH</name>
<keyword evidence="3" id="KW-1185">Reference proteome</keyword>
<keyword evidence="1" id="KW-0812">Transmembrane</keyword>
<dbReference type="Proteomes" id="UP000095042">
    <property type="component" value="Unassembled WGS sequence"/>
</dbReference>
<keyword evidence="1" id="KW-0472">Membrane</keyword>
<dbReference type="AlphaFoldDB" id="A0A1E3W877"/>
<accession>A0A1E3W877</accession>
<proteinExistence type="predicted"/>
<gene>
    <name evidence="2" type="ORF">AUC71_02730</name>
</gene>
<evidence type="ECO:0000256" key="1">
    <source>
        <dbReference type="SAM" id="Phobius"/>
    </source>
</evidence>
<dbReference type="EMBL" id="LPWD01000421">
    <property type="protein sequence ID" value="ODS02028.1"/>
    <property type="molecule type" value="Genomic_DNA"/>
</dbReference>
<reference evidence="2 3" key="1">
    <citation type="journal article" date="2016" name="Environ. Microbiol.">
        <title>New Methyloceanibacter diversity from North Sea sediments includes methanotroph containing solely the soluble methane monooxygenase.</title>
        <authorList>
            <person name="Vekeman B."/>
            <person name="Kerckhof F.M."/>
            <person name="Cremers G."/>
            <person name="de Vos P."/>
            <person name="Vandamme P."/>
            <person name="Boon N."/>
            <person name="Op den Camp H.J."/>
            <person name="Heylen K."/>
        </authorList>
    </citation>
    <scope>NUCLEOTIDE SEQUENCE [LARGE SCALE GENOMIC DNA]</scope>
    <source>
        <strain evidence="2 3">R-67177</strain>
    </source>
</reference>
<sequence length="98" mass="10386">MLIRYAMLVGAAAAAIWGAVNLGASNAGMMVVDAGQGVPQTNLSLWVLGLIAAFIALSLGRFVIFGLPSMMDDWYRDNKSWLVLAGGGALIYGVFYLM</sequence>
<evidence type="ECO:0000313" key="3">
    <source>
        <dbReference type="Proteomes" id="UP000095042"/>
    </source>
</evidence>
<organism evidence="2 3">
    <name type="scientific">Methyloceanibacter marginalis</name>
    <dbReference type="NCBI Taxonomy" id="1774971"/>
    <lineage>
        <taxon>Bacteria</taxon>
        <taxon>Pseudomonadati</taxon>
        <taxon>Pseudomonadota</taxon>
        <taxon>Alphaproteobacteria</taxon>
        <taxon>Hyphomicrobiales</taxon>
        <taxon>Hyphomicrobiaceae</taxon>
        <taxon>Methyloceanibacter</taxon>
    </lineage>
</organism>
<comment type="caution">
    <text evidence="2">The sequence shown here is derived from an EMBL/GenBank/DDBJ whole genome shotgun (WGS) entry which is preliminary data.</text>
</comment>
<dbReference type="OrthoDB" id="9882631at2"/>
<dbReference type="RefSeq" id="WP_069624782.1">
    <property type="nucleotide sequence ID" value="NZ_LPWD01000421.1"/>
</dbReference>